<dbReference type="NCBIfam" id="TIGR00236">
    <property type="entry name" value="wecB"/>
    <property type="match status" value="1"/>
</dbReference>
<dbReference type="Proteomes" id="UP000032076">
    <property type="component" value="Unassembled WGS sequence"/>
</dbReference>
<comment type="caution">
    <text evidence="7">The sequence shown here is derived from an EMBL/GenBank/DDBJ whole genome shotgun (WGS) entry which is preliminary data.</text>
</comment>
<dbReference type="RefSeq" id="WP_041902403.1">
    <property type="nucleotide sequence ID" value="NZ_JXLT01000070.1"/>
</dbReference>
<evidence type="ECO:0000256" key="3">
    <source>
        <dbReference type="ARBA" id="ARBA00038858"/>
    </source>
</evidence>
<protein>
    <recommendedName>
        <fullName evidence="3">UDP-N-acetylglucosamine 2-epimerase (non-hydrolyzing)</fullName>
        <ecNumber evidence="3">5.1.3.14</ecNumber>
    </recommendedName>
    <alternativeName>
        <fullName evidence="4">UDP-GlcNAc-2-epimerase</fullName>
    </alternativeName>
</protein>
<evidence type="ECO:0000313" key="7">
    <source>
        <dbReference type="EMBL" id="KIO73314.1"/>
    </source>
</evidence>
<sequence>MLKKLKVMTVFGTRPEAIKMAPLILEMQKYENKIESIVTITAQHRQMLDQVLNIFNIQPDYDLNIMKDRQTLKDITIRALDGLDKVIKEVNPDIVLVHGDTTTTFVASLAALYNQVSVGHVEAGLRTWNKYSPFPEEMNRQLTGVIADLHFAPTEKAKQNLLNENKNSKTIFVTGNTAIDALKTTISENYHHPVLDKIGDDRMILLTAHRRENLGKPMEGMFRAIKRLVDEFEGIQVVYPVHLNPVVRDIADRVLGNDSKVHLIEPLEVADFHNFLSRAYIILTDSGGIQEEAPSLGVPVLVLRDTTERPEGIEAGTLKLAGTDEVTIYNMARELLTNYNEYERMAKASNPYGDGHASRRIVESILYHFGYIDQVPSSFKITKL</sequence>
<accession>A0ABD4AA25</accession>
<dbReference type="SUPFAM" id="SSF53756">
    <property type="entry name" value="UDP-Glycosyltransferase/glycogen phosphorylase"/>
    <property type="match status" value="1"/>
</dbReference>
<proteinExistence type="inferred from homology"/>
<dbReference type="EC" id="5.1.3.14" evidence="3"/>
<gene>
    <name evidence="7" type="ORF">B4167_2238</name>
</gene>
<dbReference type="PANTHER" id="PTHR43174">
    <property type="entry name" value="UDP-N-ACETYLGLUCOSAMINE 2-EPIMERASE"/>
    <property type="match status" value="1"/>
</dbReference>
<comment type="similarity">
    <text evidence="2 5">Belongs to the UDP-N-acetylglucosamine 2-epimerase family.</text>
</comment>
<dbReference type="EMBL" id="JXLU01000050">
    <property type="protein sequence ID" value="KIO73314.1"/>
    <property type="molecule type" value="Genomic_DNA"/>
</dbReference>
<dbReference type="PANTHER" id="PTHR43174:SF2">
    <property type="entry name" value="UDP-N-ACETYLGLUCOSAMINE 2-EPIMERASE"/>
    <property type="match status" value="1"/>
</dbReference>
<dbReference type="FunFam" id="3.40.50.2000:FF:000043">
    <property type="entry name" value="UDP-N-acetylglucosamine 2-epimerase"/>
    <property type="match status" value="1"/>
</dbReference>
<reference evidence="7 8" key="1">
    <citation type="submission" date="2015-01" db="EMBL/GenBank/DDBJ databases">
        <title>Draft Genome Sequences of Four Bacillus thermoamylovorans Strains, Isolated From Food Products.</title>
        <authorList>
            <person name="Krawcyk A.O."/>
            <person name="Berendsen E.M."/>
            <person name="Eijlander R.T."/>
            <person name="de Jong A."/>
            <person name="Wells-Bennik M."/>
            <person name="Kuipers O.P."/>
        </authorList>
    </citation>
    <scope>NUCLEOTIDE SEQUENCE [LARGE SCALE GENOMIC DNA]</scope>
    <source>
        <strain evidence="7 8">B4167</strain>
    </source>
</reference>
<dbReference type="Gene3D" id="3.40.50.2000">
    <property type="entry name" value="Glycogen Phosphorylase B"/>
    <property type="match status" value="2"/>
</dbReference>
<dbReference type="AlphaFoldDB" id="A0ABD4AA25"/>
<evidence type="ECO:0000256" key="1">
    <source>
        <dbReference type="ARBA" id="ARBA00023235"/>
    </source>
</evidence>
<organism evidence="7 8">
    <name type="scientific">Caldibacillus thermoamylovorans</name>
    <dbReference type="NCBI Taxonomy" id="35841"/>
    <lineage>
        <taxon>Bacteria</taxon>
        <taxon>Bacillati</taxon>
        <taxon>Bacillota</taxon>
        <taxon>Bacilli</taxon>
        <taxon>Bacillales</taxon>
        <taxon>Bacillaceae</taxon>
        <taxon>Caldibacillus</taxon>
    </lineage>
</organism>
<name>A0ABD4AA25_9BACI</name>
<dbReference type="InterPro" id="IPR029767">
    <property type="entry name" value="WecB-like"/>
</dbReference>
<evidence type="ECO:0000256" key="2">
    <source>
        <dbReference type="ARBA" id="ARBA00038209"/>
    </source>
</evidence>
<keyword evidence="1 5" id="KW-0413">Isomerase</keyword>
<dbReference type="Pfam" id="PF02350">
    <property type="entry name" value="Epimerase_2"/>
    <property type="match status" value="1"/>
</dbReference>
<dbReference type="CDD" id="cd03786">
    <property type="entry name" value="GTB_UDP-GlcNAc_2-Epimerase"/>
    <property type="match status" value="1"/>
</dbReference>
<dbReference type="GO" id="GO:0008761">
    <property type="term" value="F:UDP-N-acetylglucosamine 2-epimerase activity"/>
    <property type="evidence" value="ECO:0007669"/>
    <property type="project" value="UniProtKB-EC"/>
</dbReference>
<evidence type="ECO:0000256" key="5">
    <source>
        <dbReference type="RuleBase" id="RU003513"/>
    </source>
</evidence>
<evidence type="ECO:0000313" key="8">
    <source>
        <dbReference type="Proteomes" id="UP000032076"/>
    </source>
</evidence>
<evidence type="ECO:0000256" key="4">
    <source>
        <dbReference type="ARBA" id="ARBA00079400"/>
    </source>
</evidence>
<dbReference type="InterPro" id="IPR003331">
    <property type="entry name" value="UDP_GlcNAc_Epimerase_2_dom"/>
</dbReference>
<feature type="domain" description="UDP-N-acetylglucosamine 2-epimerase" evidence="6">
    <location>
        <begin position="31"/>
        <end position="365"/>
    </location>
</feature>
<evidence type="ECO:0000259" key="6">
    <source>
        <dbReference type="Pfam" id="PF02350"/>
    </source>
</evidence>